<proteinExistence type="predicted"/>
<evidence type="ECO:0000313" key="2">
    <source>
        <dbReference type="EMBL" id="RCV57389.1"/>
    </source>
</evidence>
<dbReference type="Proteomes" id="UP000253318">
    <property type="component" value="Unassembled WGS sequence"/>
</dbReference>
<name>A0A368T3M6_9ACTN</name>
<accession>A0A368T3M6</accession>
<evidence type="ECO:0000313" key="3">
    <source>
        <dbReference type="Proteomes" id="UP000253318"/>
    </source>
</evidence>
<keyword evidence="3" id="KW-1185">Reference proteome</keyword>
<reference evidence="2 3" key="1">
    <citation type="submission" date="2018-04" db="EMBL/GenBank/DDBJ databases">
        <title>Novel actinobacteria from marine sediment.</title>
        <authorList>
            <person name="Ng Z.Y."/>
            <person name="Tan G.Y.A."/>
        </authorList>
    </citation>
    <scope>NUCLEOTIDE SEQUENCE [LARGE SCALE GENOMIC DNA]</scope>
    <source>
        <strain evidence="2 3">TPS81</strain>
    </source>
</reference>
<dbReference type="EMBL" id="QEIN01000112">
    <property type="protein sequence ID" value="RCV57389.1"/>
    <property type="molecule type" value="Genomic_DNA"/>
</dbReference>
<sequence>MDLESVLADDPTYPPQAGGLSDPARHVISRRHPTEDRPLTFSEAAADWEARFKADPGTEFIDVDGFSRLAPFASVILPGSLYKDMGWIQYELDARVAPGRPACVIGDDAADLSLVLHEVADALRSPETGGEPTPHPGTAPWIARESVKVSDRPDLAEHYEHLRRAARRAAELIPSHAELRAARDFSVSRDILPTAATLVRLADDDNREVAWEKAPGADPGRHLVWGDSPELTELKDEAATWREHLRSDGLPRTPVAPEPQPQWDGANPLLVMSKTRSLLYAEVLDELAARLYPGRSSGMIHYDGYWLTRALQSGVGYELRGLYWF</sequence>
<organism evidence="2 3">
    <name type="scientific">Marinitenerispora sediminis</name>
    <dbReference type="NCBI Taxonomy" id="1931232"/>
    <lineage>
        <taxon>Bacteria</taxon>
        <taxon>Bacillati</taxon>
        <taxon>Actinomycetota</taxon>
        <taxon>Actinomycetes</taxon>
        <taxon>Streptosporangiales</taxon>
        <taxon>Nocardiopsidaceae</taxon>
        <taxon>Marinitenerispora</taxon>
    </lineage>
</organism>
<feature type="region of interest" description="Disordered" evidence="1">
    <location>
        <begin position="1"/>
        <end position="23"/>
    </location>
</feature>
<protein>
    <submittedName>
        <fullName evidence="2">Uncharacterized protein</fullName>
    </submittedName>
</protein>
<gene>
    <name evidence="2" type="ORF">DEF24_15180</name>
</gene>
<evidence type="ECO:0000256" key="1">
    <source>
        <dbReference type="SAM" id="MobiDB-lite"/>
    </source>
</evidence>
<dbReference type="AlphaFoldDB" id="A0A368T3M6"/>
<comment type="caution">
    <text evidence="2">The sequence shown here is derived from an EMBL/GenBank/DDBJ whole genome shotgun (WGS) entry which is preliminary data.</text>
</comment>